<reference evidence="2" key="1">
    <citation type="submission" date="2020-02" db="EMBL/GenBank/DDBJ databases">
        <authorList>
            <person name="Meier V. D."/>
        </authorList>
    </citation>
    <scope>NUCLEOTIDE SEQUENCE</scope>
    <source>
        <strain evidence="2">AVDCRST_MAG55</strain>
    </source>
</reference>
<dbReference type="AlphaFoldDB" id="A0A6J4PW76"/>
<feature type="region of interest" description="Disordered" evidence="1">
    <location>
        <begin position="71"/>
        <end position="94"/>
    </location>
</feature>
<name>A0A6J4PW76_9ACTN</name>
<feature type="region of interest" description="Disordered" evidence="1">
    <location>
        <begin position="15"/>
        <end position="34"/>
    </location>
</feature>
<sequence>MVVAAPGAQVVPDTTVGAASPVAVPDDGPDTPSPEPFADGCSGFKADTVLAVRHGEHQGYERIVLALGVGEEPTGGARRGCSTGPSPARRATAR</sequence>
<dbReference type="EMBL" id="CADCUZ010000114">
    <property type="protein sequence ID" value="CAA9427305.1"/>
    <property type="molecule type" value="Genomic_DNA"/>
</dbReference>
<evidence type="ECO:0000256" key="1">
    <source>
        <dbReference type="SAM" id="MobiDB-lite"/>
    </source>
</evidence>
<accession>A0A6J4PW76</accession>
<proteinExistence type="predicted"/>
<evidence type="ECO:0000313" key="2">
    <source>
        <dbReference type="EMBL" id="CAA9427305.1"/>
    </source>
</evidence>
<organism evidence="2">
    <name type="scientific">uncultured Rubrobacteraceae bacterium</name>
    <dbReference type="NCBI Taxonomy" id="349277"/>
    <lineage>
        <taxon>Bacteria</taxon>
        <taxon>Bacillati</taxon>
        <taxon>Actinomycetota</taxon>
        <taxon>Rubrobacteria</taxon>
        <taxon>Rubrobacterales</taxon>
        <taxon>Rubrobacteraceae</taxon>
        <taxon>environmental samples</taxon>
    </lineage>
</organism>
<protein>
    <submittedName>
        <fullName evidence="2">Uncharacterized protein</fullName>
    </submittedName>
</protein>
<gene>
    <name evidence="2" type="ORF">AVDCRST_MAG55-2402</name>
</gene>